<dbReference type="GO" id="GO:0000166">
    <property type="term" value="F:nucleotide binding"/>
    <property type="evidence" value="ECO:0007669"/>
    <property type="project" value="InterPro"/>
</dbReference>
<dbReference type="Pfam" id="PF01408">
    <property type="entry name" value="GFO_IDH_MocA"/>
    <property type="match status" value="1"/>
</dbReference>
<dbReference type="InterPro" id="IPR036291">
    <property type="entry name" value="NAD(P)-bd_dom_sf"/>
</dbReference>
<dbReference type="Pfam" id="PF22725">
    <property type="entry name" value="GFO_IDH_MocA_C3"/>
    <property type="match status" value="1"/>
</dbReference>
<dbReference type="InterPro" id="IPR051450">
    <property type="entry name" value="Gfo/Idh/MocA_Oxidoreductases"/>
</dbReference>
<proteinExistence type="predicted"/>
<accession>A0A1H7UZD8</accession>
<gene>
    <name evidence="3" type="ORF">SAMN04488691_11541</name>
</gene>
<evidence type="ECO:0000259" key="1">
    <source>
        <dbReference type="Pfam" id="PF01408"/>
    </source>
</evidence>
<dbReference type="AlphaFoldDB" id="A0A1H7UZD8"/>
<evidence type="ECO:0000313" key="3">
    <source>
        <dbReference type="EMBL" id="SEM02331.1"/>
    </source>
</evidence>
<feature type="domain" description="Gfo/Idh/MocA-like oxidoreductase N-terminal" evidence="1">
    <location>
        <begin position="8"/>
        <end position="122"/>
    </location>
</feature>
<dbReference type="InterPro" id="IPR055170">
    <property type="entry name" value="GFO_IDH_MocA-like_dom"/>
</dbReference>
<dbReference type="OrthoDB" id="25239at2157"/>
<feature type="domain" description="GFO/IDH/MocA-like oxidoreductase" evidence="2">
    <location>
        <begin position="157"/>
        <end position="227"/>
    </location>
</feature>
<name>A0A1H7UZD8_HALLR</name>
<dbReference type="PANTHER" id="PTHR43377">
    <property type="entry name" value="BILIVERDIN REDUCTASE A"/>
    <property type="match status" value="1"/>
</dbReference>
<dbReference type="EMBL" id="FOAD01000015">
    <property type="protein sequence ID" value="SEM02331.1"/>
    <property type="molecule type" value="Genomic_DNA"/>
</dbReference>
<evidence type="ECO:0000313" key="4">
    <source>
        <dbReference type="Proteomes" id="UP000183894"/>
    </source>
</evidence>
<evidence type="ECO:0000259" key="2">
    <source>
        <dbReference type="Pfam" id="PF22725"/>
    </source>
</evidence>
<dbReference type="Gene3D" id="3.30.360.10">
    <property type="entry name" value="Dihydrodipicolinate Reductase, domain 2"/>
    <property type="match status" value="1"/>
</dbReference>
<reference evidence="3 4" key="1">
    <citation type="submission" date="2016-10" db="EMBL/GenBank/DDBJ databases">
        <authorList>
            <person name="de Groot N.N."/>
        </authorList>
    </citation>
    <scope>NUCLEOTIDE SEQUENCE [LARGE SCALE GENOMIC DNA]</scope>
    <source>
        <strain evidence="3 4">CDM_5</strain>
    </source>
</reference>
<dbReference type="SUPFAM" id="SSF55347">
    <property type="entry name" value="Glyceraldehyde-3-phosphate dehydrogenase-like, C-terminal domain"/>
    <property type="match status" value="1"/>
</dbReference>
<dbReference type="InterPro" id="IPR000683">
    <property type="entry name" value="Gfo/Idh/MocA-like_OxRdtase_N"/>
</dbReference>
<protein>
    <submittedName>
        <fullName evidence="3">Predicted dehydrogenase</fullName>
    </submittedName>
</protein>
<organism evidence="3 4">
    <name type="scientific">Haloferax larsenii</name>
    <dbReference type="NCBI Taxonomy" id="302484"/>
    <lineage>
        <taxon>Archaea</taxon>
        <taxon>Methanobacteriati</taxon>
        <taxon>Methanobacteriota</taxon>
        <taxon>Stenosarchaea group</taxon>
        <taxon>Halobacteria</taxon>
        <taxon>Halobacteriales</taxon>
        <taxon>Haloferacaceae</taxon>
        <taxon>Haloferax</taxon>
    </lineage>
</organism>
<dbReference type="PANTHER" id="PTHR43377:SF1">
    <property type="entry name" value="BILIVERDIN REDUCTASE A"/>
    <property type="match status" value="1"/>
</dbReference>
<dbReference type="Proteomes" id="UP000183894">
    <property type="component" value="Unassembled WGS sequence"/>
</dbReference>
<dbReference type="Gene3D" id="3.40.50.720">
    <property type="entry name" value="NAD(P)-binding Rossmann-like Domain"/>
    <property type="match status" value="1"/>
</dbReference>
<dbReference type="SUPFAM" id="SSF51735">
    <property type="entry name" value="NAD(P)-binding Rossmann-fold domains"/>
    <property type="match status" value="1"/>
</dbReference>
<dbReference type="RefSeq" id="WP_074796711.1">
    <property type="nucleotide sequence ID" value="NZ_FOAD01000015.1"/>
</dbReference>
<sequence length="325" mass="35510">MNNNNPIDVGVIGVGSMGQHHARVYSELPGANLVGVTDVDDDQAQTIARKHGTTAFEMDALLEHVDAVSIVVPTQFHLGTAEQCLTAGVAPLIEKPVVEDKQEGQQLLSLREETGLPVQVGHIERFNPAVQSLTDVVSDLNILSIKAERLGPPPSREIGDSAVLDLMIHDLDIIMSLVDSDPVEVHSAGVRENKHATATVTFESGTIADLTASRLTQRKVRQLVVTAEECLVEVDYMDQSVEIHRRSVPEYIETNGDVKYRHESIIERPTVNRGEPLKQELKSFVETVKNDSEPVVTIEDGLNALELAQQIDSSSEDAKPEPITQ</sequence>